<organism evidence="1">
    <name type="scientific">bioreactor metagenome</name>
    <dbReference type="NCBI Taxonomy" id="1076179"/>
    <lineage>
        <taxon>unclassified sequences</taxon>
        <taxon>metagenomes</taxon>
        <taxon>ecological metagenomes</taxon>
    </lineage>
</organism>
<protein>
    <submittedName>
        <fullName evidence="1">Uncharacterized protein</fullName>
    </submittedName>
</protein>
<reference evidence="1" key="1">
    <citation type="submission" date="2019-08" db="EMBL/GenBank/DDBJ databases">
        <authorList>
            <person name="Kucharzyk K."/>
            <person name="Murdoch R.W."/>
            <person name="Higgins S."/>
            <person name="Loffler F."/>
        </authorList>
    </citation>
    <scope>NUCLEOTIDE SEQUENCE</scope>
</reference>
<name>A0A644W0W3_9ZZZZ</name>
<evidence type="ECO:0000313" key="1">
    <source>
        <dbReference type="EMBL" id="MPL96203.1"/>
    </source>
</evidence>
<proteinExistence type="predicted"/>
<dbReference type="AlphaFoldDB" id="A0A644W0W3"/>
<sequence length="67" mass="7019">MAAEIADLDAGHGRAVHRLHGSIAMLKGPYAPIGVDSDFNQLGAVDDSPNPRKRLVKIAAVAHVVHA</sequence>
<gene>
    <name evidence="1" type="ORF">SDC9_42378</name>
</gene>
<dbReference type="EMBL" id="VSSQ01000499">
    <property type="protein sequence ID" value="MPL96203.1"/>
    <property type="molecule type" value="Genomic_DNA"/>
</dbReference>
<comment type="caution">
    <text evidence="1">The sequence shown here is derived from an EMBL/GenBank/DDBJ whole genome shotgun (WGS) entry which is preliminary data.</text>
</comment>
<accession>A0A644W0W3</accession>